<dbReference type="STRING" id="28066.RF819_02830"/>
<comment type="caution">
    <text evidence="1">The sequence shown here is derived from an EMBL/GenBank/DDBJ whole genome shotgun (WGS) entry which is preliminary data.</text>
</comment>
<dbReference type="RefSeq" id="WP_078363566.1">
    <property type="nucleotide sequence ID" value="NZ_MTJN01000002.1"/>
</dbReference>
<dbReference type="EMBL" id="MTJN01000002">
    <property type="protein sequence ID" value="OOV05784.1"/>
    <property type="molecule type" value="Genomic_DNA"/>
</dbReference>
<dbReference type="AlphaFoldDB" id="A0A1T1ANZ3"/>
<protein>
    <recommendedName>
        <fullName evidence="3">HNH endonuclease</fullName>
    </recommendedName>
</protein>
<dbReference type="InterPro" id="IPR044925">
    <property type="entry name" value="His-Me_finger_sf"/>
</dbReference>
<dbReference type="OrthoDB" id="581550at2"/>
<keyword evidence="2" id="KW-1185">Reference proteome</keyword>
<dbReference type="SUPFAM" id="SSF54060">
    <property type="entry name" value="His-Me finger endonucleases"/>
    <property type="match status" value="1"/>
</dbReference>
<evidence type="ECO:0008006" key="3">
    <source>
        <dbReference type="Google" id="ProtNLM"/>
    </source>
</evidence>
<gene>
    <name evidence="1" type="ORF">RF819_02830</name>
</gene>
<proteinExistence type="predicted"/>
<accession>A0A1T1ANZ3</accession>
<reference evidence="1 2" key="1">
    <citation type="submission" date="2017-01" db="EMBL/GenBank/DDBJ databases">
        <title>Genome sequencing of Rhodoferax fermentans JCM 7819.</title>
        <authorList>
            <person name="Kim Y.J."/>
            <person name="Farh M.E.-A."/>
            <person name="Yang D.-C."/>
        </authorList>
    </citation>
    <scope>NUCLEOTIDE SEQUENCE [LARGE SCALE GENOMIC DNA]</scope>
    <source>
        <strain evidence="1 2">JCM 7819</strain>
    </source>
</reference>
<sequence>MELPVNYNDTPFSERRAVREEYARIQEGKCSHCGAQLDGAPTAEILSKRINTRLFPENFFKWPVHLHHDHDTGMTIGAVHSTCNAVLWQYHGE</sequence>
<evidence type="ECO:0000313" key="2">
    <source>
        <dbReference type="Proteomes" id="UP000190750"/>
    </source>
</evidence>
<dbReference type="Proteomes" id="UP000190750">
    <property type="component" value="Unassembled WGS sequence"/>
</dbReference>
<dbReference type="InterPro" id="IPR038563">
    <property type="entry name" value="Endonuclease_7_sf"/>
</dbReference>
<name>A0A1T1ANZ3_RHOFE</name>
<dbReference type="Gene3D" id="3.40.1800.10">
    <property type="entry name" value="His-Me finger endonucleases"/>
    <property type="match status" value="1"/>
</dbReference>
<evidence type="ECO:0000313" key="1">
    <source>
        <dbReference type="EMBL" id="OOV05784.1"/>
    </source>
</evidence>
<organism evidence="1 2">
    <name type="scientific">Rhodoferax fermentans</name>
    <dbReference type="NCBI Taxonomy" id="28066"/>
    <lineage>
        <taxon>Bacteria</taxon>
        <taxon>Pseudomonadati</taxon>
        <taxon>Pseudomonadota</taxon>
        <taxon>Betaproteobacteria</taxon>
        <taxon>Burkholderiales</taxon>
        <taxon>Comamonadaceae</taxon>
        <taxon>Rhodoferax</taxon>
    </lineage>
</organism>